<feature type="transmembrane region" description="Helical" evidence="7">
    <location>
        <begin position="122"/>
        <end position="145"/>
    </location>
</feature>
<evidence type="ECO:0000256" key="5">
    <source>
        <dbReference type="ARBA" id="ARBA00022989"/>
    </source>
</evidence>
<gene>
    <name evidence="8" type="ORF">TsocGM_20345</name>
</gene>
<reference evidence="8 9" key="2">
    <citation type="submission" date="2019-01" db="EMBL/GenBank/DDBJ databases">
        <title>Tautonia sociabilis, a novel thermotolerant planctomycete of Isosphaeraceae family, isolated from a 4000 m deep subterranean habitat.</title>
        <authorList>
            <person name="Kovaleva O.L."/>
            <person name="Elcheninov A.G."/>
            <person name="Van Heerden E."/>
            <person name="Toshchakov S.V."/>
            <person name="Novikov A."/>
            <person name="Bonch-Osmolovskaya E.A."/>
            <person name="Kublanov I.V."/>
        </authorList>
    </citation>
    <scope>NUCLEOTIDE SEQUENCE [LARGE SCALE GENOMIC DNA]</scope>
    <source>
        <strain evidence="8 9">GM2012</strain>
    </source>
</reference>
<evidence type="ECO:0000256" key="3">
    <source>
        <dbReference type="ARBA" id="ARBA00022475"/>
    </source>
</evidence>
<reference evidence="8 9" key="1">
    <citation type="submission" date="2018-12" db="EMBL/GenBank/DDBJ databases">
        <authorList>
            <person name="Toschakov S.V."/>
        </authorList>
    </citation>
    <scope>NUCLEOTIDE SEQUENCE [LARGE SCALE GENOMIC DNA]</scope>
    <source>
        <strain evidence="8 9">GM2012</strain>
    </source>
</reference>
<evidence type="ECO:0000313" key="8">
    <source>
        <dbReference type="EMBL" id="RUL84365.1"/>
    </source>
</evidence>
<dbReference type="InterPro" id="IPR052518">
    <property type="entry name" value="CHR_Transporter"/>
</dbReference>
<comment type="similarity">
    <text evidence="2">Belongs to the chromate ion transporter (CHR) (TC 2.A.51) family.</text>
</comment>
<feature type="transmembrane region" description="Helical" evidence="7">
    <location>
        <begin position="20"/>
        <end position="43"/>
    </location>
</feature>
<feature type="transmembrane region" description="Helical" evidence="7">
    <location>
        <begin position="157"/>
        <end position="185"/>
    </location>
</feature>
<evidence type="ECO:0000256" key="6">
    <source>
        <dbReference type="ARBA" id="ARBA00023136"/>
    </source>
</evidence>
<organism evidence="8 9">
    <name type="scientific">Tautonia sociabilis</name>
    <dbReference type="NCBI Taxonomy" id="2080755"/>
    <lineage>
        <taxon>Bacteria</taxon>
        <taxon>Pseudomonadati</taxon>
        <taxon>Planctomycetota</taxon>
        <taxon>Planctomycetia</taxon>
        <taxon>Isosphaerales</taxon>
        <taxon>Isosphaeraceae</taxon>
        <taxon>Tautonia</taxon>
    </lineage>
</organism>
<dbReference type="Pfam" id="PF02417">
    <property type="entry name" value="Chromate_transp"/>
    <property type="match status" value="1"/>
</dbReference>
<dbReference type="PANTHER" id="PTHR43663:SF1">
    <property type="entry name" value="CHROMATE TRANSPORTER"/>
    <property type="match status" value="1"/>
</dbReference>
<protein>
    <submittedName>
        <fullName evidence="8">Chromate transporter</fullName>
    </submittedName>
</protein>
<dbReference type="GO" id="GO:0015109">
    <property type="term" value="F:chromate transmembrane transporter activity"/>
    <property type="evidence" value="ECO:0007669"/>
    <property type="project" value="InterPro"/>
</dbReference>
<evidence type="ECO:0000256" key="1">
    <source>
        <dbReference type="ARBA" id="ARBA00004651"/>
    </source>
</evidence>
<keyword evidence="3" id="KW-1003">Cell membrane</keyword>
<evidence type="ECO:0000256" key="2">
    <source>
        <dbReference type="ARBA" id="ARBA00005262"/>
    </source>
</evidence>
<proteinExistence type="inferred from homology"/>
<accession>A0A432MF27</accession>
<dbReference type="EMBL" id="RYZH01000049">
    <property type="protein sequence ID" value="RUL84365.1"/>
    <property type="molecule type" value="Genomic_DNA"/>
</dbReference>
<dbReference type="GO" id="GO:0005886">
    <property type="term" value="C:plasma membrane"/>
    <property type="evidence" value="ECO:0007669"/>
    <property type="project" value="UniProtKB-SubCell"/>
</dbReference>
<dbReference type="Proteomes" id="UP000280296">
    <property type="component" value="Unassembled WGS sequence"/>
</dbReference>
<dbReference type="InterPro" id="IPR003370">
    <property type="entry name" value="Chromate_transpt"/>
</dbReference>
<comment type="caution">
    <text evidence="8">The sequence shown here is derived from an EMBL/GenBank/DDBJ whole genome shotgun (WGS) entry which is preliminary data.</text>
</comment>
<evidence type="ECO:0000256" key="4">
    <source>
        <dbReference type="ARBA" id="ARBA00022692"/>
    </source>
</evidence>
<keyword evidence="5 7" id="KW-1133">Transmembrane helix</keyword>
<feature type="transmembrane region" description="Helical" evidence="7">
    <location>
        <begin position="92"/>
        <end position="116"/>
    </location>
</feature>
<name>A0A432MF27_9BACT</name>
<evidence type="ECO:0000313" key="9">
    <source>
        <dbReference type="Proteomes" id="UP000280296"/>
    </source>
</evidence>
<dbReference type="AlphaFoldDB" id="A0A432MF27"/>
<evidence type="ECO:0000256" key="7">
    <source>
        <dbReference type="SAM" id="Phobius"/>
    </source>
</evidence>
<keyword evidence="4 7" id="KW-0812">Transmembrane</keyword>
<comment type="subcellular location">
    <subcellularLocation>
        <location evidence="1">Cell membrane</location>
        <topology evidence="1">Multi-pass membrane protein</topology>
    </subcellularLocation>
</comment>
<sequence>MVMLDSDAPPAVAPPPSLGHLGWLFLRIGAVAFGGLGAGLALIERDVVEKRRLLTAEDVTEALTYTKLLPGSTLIQVVSYLGYKLRGWPGSALATGAFVLPAAVLMMLLAALYGAVTQMPGIGPAVNGLTASVVGLLLSTTYRLGKANIKGPLTMSLALLAFAAGAFLGLHAALVVVASGLVGIVCLSPPRAEETR</sequence>
<keyword evidence="9" id="KW-1185">Reference proteome</keyword>
<dbReference type="PANTHER" id="PTHR43663">
    <property type="entry name" value="CHROMATE TRANSPORT PROTEIN-RELATED"/>
    <property type="match status" value="1"/>
</dbReference>
<keyword evidence="6 7" id="KW-0472">Membrane</keyword>